<sequence length="154" mass="15750">MSAVWNHFRRLVASLMLVVMTSFVLHGGAMAGMHQHGPGSTDCATNATTGHVHQAAAHDHSSEQVHQAEHDHTGSVTYQHLDAALDTAEAGDPASDGKPSPCCASFCAIALTAIGPGSISAPIGIAVALLPVSQNGTGMSLDGLKRPPRTPSIA</sequence>
<feature type="chain" id="PRO_5022087879" description="Cobalt transporter" evidence="1">
    <location>
        <begin position="32"/>
        <end position="154"/>
    </location>
</feature>
<dbReference type="AlphaFoldDB" id="A0A512BV16"/>
<evidence type="ECO:0000256" key="1">
    <source>
        <dbReference type="SAM" id="SignalP"/>
    </source>
</evidence>
<accession>A0A512BV16</accession>
<dbReference type="RefSeq" id="WP_147021860.1">
    <property type="nucleotide sequence ID" value="NZ_BJYU01000047.1"/>
</dbReference>
<reference evidence="2 3" key="1">
    <citation type="submission" date="2019-07" db="EMBL/GenBank/DDBJ databases">
        <title>Whole genome shotgun sequence of Microvirga aerophila NBRC 106136.</title>
        <authorList>
            <person name="Hosoyama A."/>
            <person name="Uohara A."/>
            <person name="Ohji S."/>
            <person name="Ichikawa N."/>
        </authorList>
    </citation>
    <scope>NUCLEOTIDE SEQUENCE [LARGE SCALE GENOMIC DNA]</scope>
    <source>
        <strain evidence="2 3">NBRC 106136</strain>
    </source>
</reference>
<keyword evidence="3" id="KW-1185">Reference proteome</keyword>
<keyword evidence="1" id="KW-0732">Signal</keyword>
<proteinExistence type="predicted"/>
<evidence type="ECO:0000313" key="2">
    <source>
        <dbReference type="EMBL" id="GEO15755.1"/>
    </source>
</evidence>
<dbReference type="EMBL" id="BJYU01000047">
    <property type="protein sequence ID" value="GEO15755.1"/>
    <property type="molecule type" value="Genomic_DNA"/>
</dbReference>
<gene>
    <name evidence="2" type="ORF">MAE02_34510</name>
</gene>
<feature type="signal peptide" evidence="1">
    <location>
        <begin position="1"/>
        <end position="31"/>
    </location>
</feature>
<organism evidence="2 3">
    <name type="scientific">Microvirga aerophila</name>
    <dbReference type="NCBI Taxonomy" id="670291"/>
    <lineage>
        <taxon>Bacteria</taxon>
        <taxon>Pseudomonadati</taxon>
        <taxon>Pseudomonadota</taxon>
        <taxon>Alphaproteobacteria</taxon>
        <taxon>Hyphomicrobiales</taxon>
        <taxon>Methylobacteriaceae</taxon>
        <taxon>Microvirga</taxon>
    </lineage>
</organism>
<evidence type="ECO:0000313" key="3">
    <source>
        <dbReference type="Proteomes" id="UP000321085"/>
    </source>
</evidence>
<evidence type="ECO:0008006" key="4">
    <source>
        <dbReference type="Google" id="ProtNLM"/>
    </source>
</evidence>
<protein>
    <recommendedName>
        <fullName evidence="4">Cobalt transporter</fullName>
    </recommendedName>
</protein>
<comment type="caution">
    <text evidence="2">The sequence shown here is derived from an EMBL/GenBank/DDBJ whole genome shotgun (WGS) entry which is preliminary data.</text>
</comment>
<dbReference type="Proteomes" id="UP000321085">
    <property type="component" value="Unassembled WGS sequence"/>
</dbReference>
<name>A0A512BV16_9HYPH</name>